<evidence type="ECO:0000313" key="4">
    <source>
        <dbReference type="Proteomes" id="UP000015100"/>
    </source>
</evidence>
<feature type="compositionally biased region" description="Low complexity" evidence="1">
    <location>
        <begin position="382"/>
        <end position="395"/>
    </location>
</feature>
<dbReference type="EMBL" id="AQGS01000918">
    <property type="protein sequence ID" value="EPS36354.1"/>
    <property type="molecule type" value="Genomic_DNA"/>
</dbReference>
<feature type="region of interest" description="Disordered" evidence="1">
    <location>
        <begin position="846"/>
        <end position="878"/>
    </location>
</feature>
<reference evidence="4" key="2">
    <citation type="submission" date="2013-04" db="EMBL/GenBank/DDBJ databases">
        <title>Genomic mechanisms accounting for the adaptation to parasitism in nematode-trapping fungi.</title>
        <authorList>
            <person name="Ahren D.G."/>
        </authorList>
    </citation>
    <scope>NUCLEOTIDE SEQUENCE [LARGE SCALE GENOMIC DNA]</scope>
    <source>
        <strain evidence="4">CBS 200.50</strain>
    </source>
</reference>
<dbReference type="Proteomes" id="UP000015100">
    <property type="component" value="Unassembled WGS sequence"/>
</dbReference>
<accession>S8A0Z4</accession>
<protein>
    <submittedName>
        <fullName evidence="3">Uncharacterized protein</fullName>
    </submittedName>
</protein>
<reference evidence="3 4" key="1">
    <citation type="journal article" date="2013" name="PLoS Genet.">
        <title>Genomic mechanisms accounting for the adaptation to parasitism in nematode-trapping fungi.</title>
        <authorList>
            <person name="Meerupati T."/>
            <person name="Andersson K.M."/>
            <person name="Friman E."/>
            <person name="Kumar D."/>
            <person name="Tunlid A."/>
            <person name="Ahren D."/>
        </authorList>
    </citation>
    <scope>NUCLEOTIDE SEQUENCE [LARGE SCALE GENOMIC DNA]</scope>
    <source>
        <strain evidence="3 4">CBS 200.50</strain>
    </source>
</reference>
<evidence type="ECO:0000256" key="1">
    <source>
        <dbReference type="SAM" id="MobiDB-lite"/>
    </source>
</evidence>
<feature type="region of interest" description="Disordered" evidence="1">
    <location>
        <begin position="223"/>
        <end position="287"/>
    </location>
</feature>
<sequence>MRTKVHYLAALAVILRIPTAEGLQYRMIRLNDKFPSGEVNWPTDLIVTPVTDRPQQCAEASPPVTVQSVDQNGNSISETKYPQPWVGIQINQDEVSRPAEFMGFWSPYKCKYLPDFVVRWYPQGGTNQAIDLRRLARYLSDISSIKYDSPNKWFEDHLISSWGELDATRIPEEFLSMPPGSVGTRMGQRPNEQSLHRNGDTADYKIIEDIVLFRTALSSTQSTSGYLASGKGKVGDQVPVSSRTEYLARQPRDAPWTRTYASQPNPYRSNPISTNQGQGGQVLPNQNQRLSNQNQPVLNQNQIVPNQNQIPVNQNYIPNQSQVIPNGNRVPPYQNPAFPYQNPVLPNQNQMLSNPNQMMPVNQNQIPQFRSQGQFPQQYNQYQPLQGQPQGQLLQRPPPPSQPRPGSMYNPSQPIGQSQLLGQLQPQFQPQSQLQSQRPGPSQSQPQSQPRPQQNLARQRRPRGPGMEEEHVVLDETINISGENLPISSLGDIAYELERGGEGAVLAQQEALLREAQANKNRQNQIEPQNPPVQSPVVPQGGQNNAQQQGQPSAPQGQGVAQPGGGGGGGAPPPQEEDNYSEPDMMPTSQLQKTLALIGLTPHQVAAMIYEQGETFAIEFIRDRFAPRRLTFEISQLTEEELVEVINAGFFKRLPPHKVADVLAILRLQSMLLETPPEQQAEVTREIQAGSEEEKEIATTIVNQIGARLLIAGYDLSGPFPRRRNRNPAQSQGRPGNGHGTGPRAGPQAAPTNIIEEVVQDRIVEEAPAQNAPNGAMVMEEEATAEEINGVPNNNDQIIDGFGNSLATDEVLLPQNNLGANQANGPDMPGVMEEEVDGVVENPAPAMNIEGPGSESPGSESSLGIKVLGPAEDPPSEDEQYLTKIEDGQIQAQGPAQQEIQPAWNNEEELVQSAEFRDVVNGFNDFVNQFRDQNGPTQPQVKLEPVLHTEPAAQPVSQPESEELAPPKTRTIKDIMNGAKQNIGQLLNAFNQRQDLWESRSVAPSAQQVPAEADSPSEEDSFQALEPVIEISEGAQHKSTSSNSGGPMSLESNEDAPAYDYSLPLGNQISGANGGGGGLYQSEAEISNSGPISEESNNGEAVYQSENPLASSGDEEEVEVSEEESVTEEQRANRGSDYFGDSNRIWRVSARLNPQNRQNTNRRRLRDRNGRLKKGGSYWETLE</sequence>
<feature type="compositionally biased region" description="Polar residues" evidence="1">
    <location>
        <begin position="1084"/>
        <end position="1110"/>
    </location>
</feature>
<feature type="chain" id="PRO_5004560203" evidence="2">
    <location>
        <begin position="23"/>
        <end position="1183"/>
    </location>
</feature>
<feature type="compositionally biased region" description="Polar residues" evidence="1">
    <location>
        <begin position="259"/>
        <end position="276"/>
    </location>
</feature>
<feature type="compositionally biased region" description="Basic residues" evidence="1">
    <location>
        <begin position="1160"/>
        <end position="1174"/>
    </location>
</feature>
<dbReference type="HOGENOM" id="CLU_272738_0_0_1"/>
<dbReference type="AlphaFoldDB" id="S8A0Z4"/>
<comment type="caution">
    <text evidence="3">The sequence shown here is derived from an EMBL/GenBank/DDBJ whole genome shotgun (WGS) entry which is preliminary data.</text>
</comment>
<organism evidence="3 4">
    <name type="scientific">Dactylellina haptotyla (strain CBS 200.50)</name>
    <name type="common">Nematode-trapping fungus</name>
    <name type="synonym">Monacrosporium haptotylum</name>
    <dbReference type="NCBI Taxonomy" id="1284197"/>
    <lineage>
        <taxon>Eukaryota</taxon>
        <taxon>Fungi</taxon>
        <taxon>Dikarya</taxon>
        <taxon>Ascomycota</taxon>
        <taxon>Pezizomycotina</taxon>
        <taxon>Orbiliomycetes</taxon>
        <taxon>Orbiliales</taxon>
        <taxon>Orbiliaceae</taxon>
        <taxon>Dactylellina</taxon>
    </lineage>
</organism>
<gene>
    <name evidence="3" type="ORF">H072_10131</name>
</gene>
<feature type="region of interest" description="Disordered" evidence="1">
    <location>
        <begin position="720"/>
        <end position="750"/>
    </location>
</feature>
<keyword evidence="2" id="KW-0732">Signal</keyword>
<evidence type="ECO:0000313" key="3">
    <source>
        <dbReference type="EMBL" id="EPS36354.1"/>
    </source>
</evidence>
<proteinExistence type="predicted"/>
<feature type="compositionally biased region" description="Low complexity" evidence="1">
    <location>
        <begin position="850"/>
        <end position="862"/>
    </location>
</feature>
<feature type="compositionally biased region" description="Polar residues" evidence="1">
    <location>
        <begin position="1037"/>
        <end position="1046"/>
    </location>
</feature>
<feature type="region of interest" description="Disordered" evidence="1">
    <location>
        <begin position="998"/>
        <end position="1062"/>
    </location>
</feature>
<feature type="region of interest" description="Disordered" evidence="1">
    <location>
        <begin position="520"/>
        <end position="586"/>
    </location>
</feature>
<feature type="compositionally biased region" description="Low complexity" evidence="1">
    <location>
        <begin position="535"/>
        <end position="561"/>
    </location>
</feature>
<name>S8A0Z4_DACHA</name>
<feature type="compositionally biased region" description="Low complexity" evidence="1">
    <location>
        <begin position="404"/>
        <end position="454"/>
    </location>
</feature>
<feature type="compositionally biased region" description="Acidic residues" evidence="1">
    <location>
        <begin position="1113"/>
        <end position="1127"/>
    </location>
</feature>
<feature type="region of interest" description="Disordered" evidence="1">
    <location>
        <begin position="1074"/>
        <end position="1183"/>
    </location>
</feature>
<feature type="region of interest" description="Disordered" evidence="1">
    <location>
        <begin position="382"/>
        <end position="467"/>
    </location>
</feature>
<evidence type="ECO:0000256" key="2">
    <source>
        <dbReference type="SAM" id="SignalP"/>
    </source>
</evidence>
<feature type="signal peptide" evidence="2">
    <location>
        <begin position="1"/>
        <end position="22"/>
    </location>
</feature>
<keyword evidence="4" id="KW-1185">Reference proteome</keyword>